<protein>
    <recommendedName>
        <fullName evidence="1">Enoyl reductase (ER) domain-containing protein</fullName>
    </recommendedName>
</protein>
<organism evidence="2 3">
    <name type="scientific">Ignatzschineria ureiclastica</name>
    <dbReference type="NCBI Taxonomy" id="472582"/>
    <lineage>
        <taxon>Bacteria</taxon>
        <taxon>Pseudomonadati</taxon>
        <taxon>Pseudomonadota</taxon>
        <taxon>Gammaproteobacteria</taxon>
        <taxon>Cardiobacteriales</taxon>
        <taxon>Ignatzschineriaceae</taxon>
        <taxon>Ignatzschineria</taxon>
    </lineage>
</organism>
<dbReference type="GO" id="GO:0043957">
    <property type="term" value="F:acryloyl-CoA reductase (NADPH) activity"/>
    <property type="evidence" value="ECO:0007669"/>
    <property type="project" value="TreeGrafter"/>
</dbReference>
<dbReference type="Pfam" id="PF08240">
    <property type="entry name" value="ADH_N"/>
    <property type="match status" value="1"/>
</dbReference>
<evidence type="ECO:0000259" key="1">
    <source>
        <dbReference type="SMART" id="SM00829"/>
    </source>
</evidence>
<dbReference type="PANTHER" id="PTHR43677:SF1">
    <property type="entry name" value="ACRYLYL-COA REDUCTASE ACUI-RELATED"/>
    <property type="match status" value="1"/>
</dbReference>
<keyword evidence="3" id="KW-1185">Reference proteome</keyword>
<dbReference type="InterPro" id="IPR013154">
    <property type="entry name" value="ADH-like_N"/>
</dbReference>
<dbReference type="InterPro" id="IPR036291">
    <property type="entry name" value="NAD(P)-bd_dom_sf"/>
</dbReference>
<proteinExistence type="predicted"/>
<sequence>MFQALYLEQNPEFHCQIQTLSLDTLKANAREKADGDTLVKIHYSTLNYKDALAITNKGRIARRFPMIPGIDFVGEVVETTHTELKVGDLVFMNGLGLSESYFGGLSEYAFVPGEDLLLVPESFTEFDVMALGTAGYTAGLCVNRLLAHGIKPDDGEVLVSGATGGVGMVALMLLNKLGFKTVALTRKADAEHFFEALGVSRIEQNPAFYEKGKVLQKEQYQAAVDVLGGHPLANILAQTQYSGIVAACGLASDMALPTTVAPFILRDVTLAGVDSVMAPKKKRIEAWALLSRLLTSKDLQDKVTEIPLSEVSSVAEAMISGTIKGRFVVKIA</sequence>
<reference evidence="3" key="1">
    <citation type="submission" date="2018-05" db="EMBL/GenBank/DDBJ databases">
        <title>Ignatzschineria dubaiensis sp. nov., isolated from necrotic foot tissues of dromedaries (Camelus dromedarius) and associated maggots in Dubai, United Arab Emirates.</title>
        <authorList>
            <person name="Tsang C.C."/>
            <person name="Tang J.Y.M."/>
            <person name="Fong J.Y.H."/>
            <person name="Kinne J."/>
            <person name="Lee H.H."/>
            <person name="Joseph M."/>
            <person name="Jose S."/>
            <person name="Schuster R.K."/>
            <person name="Tang Y."/>
            <person name="Sivakumar S."/>
            <person name="Chen J.H.K."/>
            <person name="Teng J.L.L."/>
            <person name="Lau S.K.P."/>
            <person name="Wernery U."/>
            <person name="Woo P.C.Y."/>
        </authorList>
    </citation>
    <scope>NUCLEOTIDE SEQUENCE [LARGE SCALE GENOMIC DNA]</scope>
    <source>
        <strain evidence="3">KCTC 22644</strain>
    </source>
</reference>
<dbReference type="InterPro" id="IPR014188">
    <property type="entry name" value="Acrylyl-CoA_reductase_AcuI"/>
</dbReference>
<dbReference type="AlphaFoldDB" id="A0A2U2AED4"/>
<dbReference type="RefSeq" id="WP_109189665.1">
    <property type="nucleotide sequence ID" value="NZ_BMYA01000002.1"/>
</dbReference>
<feature type="domain" description="Enoyl reductase (ER)" evidence="1">
    <location>
        <begin position="15"/>
        <end position="329"/>
    </location>
</feature>
<dbReference type="InterPro" id="IPR020843">
    <property type="entry name" value="ER"/>
</dbReference>
<dbReference type="InterPro" id="IPR013149">
    <property type="entry name" value="ADH-like_C"/>
</dbReference>
<gene>
    <name evidence="2" type="ORF">DC083_07950</name>
</gene>
<accession>A0A2U2AED4</accession>
<dbReference type="OrthoDB" id="9782155at2"/>
<dbReference type="SUPFAM" id="SSF51735">
    <property type="entry name" value="NAD(P)-binding Rossmann-fold domains"/>
    <property type="match status" value="1"/>
</dbReference>
<dbReference type="PANTHER" id="PTHR43677">
    <property type="entry name" value="SHORT-CHAIN DEHYDROGENASE/REDUCTASE"/>
    <property type="match status" value="1"/>
</dbReference>
<evidence type="ECO:0000313" key="2">
    <source>
        <dbReference type="EMBL" id="PWD81021.1"/>
    </source>
</evidence>
<dbReference type="Gene3D" id="3.90.180.10">
    <property type="entry name" value="Medium-chain alcohol dehydrogenases, catalytic domain"/>
    <property type="match status" value="1"/>
</dbReference>
<dbReference type="InterPro" id="IPR051397">
    <property type="entry name" value="Zn-ADH-like_protein"/>
</dbReference>
<dbReference type="SUPFAM" id="SSF50129">
    <property type="entry name" value="GroES-like"/>
    <property type="match status" value="1"/>
</dbReference>
<name>A0A2U2AED4_9GAMM</name>
<dbReference type="Pfam" id="PF00107">
    <property type="entry name" value="ADH_zinc_N"/>
    <property type="match status" value="1"/>
</dbReference>
<dbReference type="Gene3D" id="3.40.50.720">
    <property type="entry name" value="NAD(P)-binding Rossmann-like Domain"/>
    <property type="match status" value="1"/>
</dbReference>
<dbReference type="CDD" id="cd08288">
    <property type="entry name" value="MDR_yhdh"/>
    <property type="match status" value="1"/>
</dbReference>
<evidence type="ECO:0000313" key="3">
    <source>
        <dbReference type="Proteomes" id="UP000245020"/>
    </source>
</evidence>
<dbReference type="Proteomes" id="UP000245020">
    <property type="component" value="Unassembled WGS sequence"/>
</dbReference>
<dbReference type="SMART" id="SM00829">
    <property type="entry name" value="PKS_ER"/>
    <property type="match status" value="1"/>
</dbReference>
<dbReference type="InterPro" id="IPR011032">
    <property type="entry name" value="GroES-like_sf"/>
</dbReference>
<comment type="caution">
    <text evidence="2">The sequence shown here is derived from an EMBL/GenBank/DDBJ whole genome shotgun (WGS) entry which is preliminary data.</text>
</comment>
<dbReference type="NCBIfam" id="TIGR02823">
    <property type="entry name" value="oxido_YhdH"/>
    <property type="match status" value="1"/>
</dbReference>
<dbReference type="EMBL" id="QEWQ01000004">
    <property type="protein sequence ID" value="PWD81021.1"/>
    <property type="molecule type" value="Genomic_DNA"/>
</dbReference>